<dbReference type="NCBIfam" id="TIGR01221">
    <property type="entry name" value="rmlC"/>
    <property type="match status" value="1"/>
</dbReference>
<dbReference type="InterPro" id="IPR011051">
    <property type="entry name" value="RmlC_Cupin_sf"/>
</dbReference>
<evidence type="ECO:0000313" key="9">
    <source>
        <dbReference type="Proteomes" id="UP000245168"/>
    </source>
</evidence>
<dbReference type="EMBL" id="QEXV01000001">
    <property type="protein sequence ID" value="PWE18954.1"/>
    <property type="molecule type" value="Genomic_DNA"/>
</dbReference>
<dbReference type="CDD" id="cd00438">
    <property type="entry name" value="cupin_RmlC"/>
    <property type="match status" value="1"/>
</dbReference>
<reference evidence="9" key="1">
    <citation type="submission" date="2018-05" db="EMBL/GenBank/DDBJ databases">
        <authorList>
            <person name="Liu B.-T."/>
        </authorList>
    </citation>
    <scope>NUCLEOTIDE SEQUENCE [LARGE SCALE GENOMIC DNA]</scope>
    <source>
        <strain evidence="9">WD6-1</strain>
    </source>
</reference>
<dbReference type="PANTHER" id="PTHR21047">
    <property type="entry name" value="DTDP-6-DEOXY-D-GLUCOSE-3,5 EPIMERASE"/>
    <property type="match status" value="1"/>
</dbReference>
<dbReference type="Pfam" id="PF00908">
    <property type="entry name" value="dTDP_sugar_isom"/>
    <property type="match status" value="1"/>
</dbReference>
<evidence type="ECO:0000256" key="5">
    <source>
        <dbReference type="PIRSR" id="PIRSR600888-1"/>
    </source>
</evidence>
<dbReference type="UniPathway" id="UPA00124"/>
<dbReference type="GO" id="GO:0019305">
    <property type="term" value="P:dTDP-rhamnose biosynthetic process"/>
    <property type="evidence" value="ECO:0007669"/>
    <property type="project" value="UniProtKB-UniRule"/>
</dbReference>
<evidence type="ECO:0000256" key="2">
    <source>
        <dbReference type="ARBA" id="ARBA00001997"/>
    </source>
</evidence>
<dbReference type="GO" id="GO:0005829">
    <property type="term" value="C:cytosol"/>
    <property type="evidence" value="ECO:0007669"/>
    <property type="project" value="TreeGrafter"/>
</dbReference>
<evidence type="ECO:0000313" key="8">
    <source>
        <dbReference type="EMBL" id="PWE18954.1"/>
    </source>
</evidence>
<evidence type="ECO:0000256" key="7">
    <source>
        <dbReference type="RuleBase" id="RU364069"/>
    </source>
</evidence>
<dbReference type="SUPFAM" id="SSF51182">
    <property type="entry name" value="RmlC-like cupins"/>
    <property type="match status" value="1"/>
</dbReference>
<comment type="subunit">
    <text evidence="7">Homodimer.</text>
</comment>
<dbReference type="GO" id="GO:0008830">
    <property type="term" value="F:dTDP-4-dehydrorhamnose 3,5-epimerase activity"/>
    <property type="evidence" value="ECO:0007669"/>
    <property type="project" value="UniProtKB-UniRule"/>
</dbReference>
<proteinExistence type="inferred from homology"/>
<dbReference type="GO" id="GO:0000271">
    <property type="term" value="P:polysaccharide biosynthetic process"/>
    <property type="evidence" value="ECO:0007669"/>
    <property type="project" value="TreeGrafter"/>
</dbReference>
<protein>
    <recommendedName>
        <fullName evidence="4 7">dTDP-4-dehydrorhamnose 3,5-epimerase</fullName>
        <ecNumber evidence="3 7">5.1.3.13</ecNumber>
    </recommendedName>
    <alternativeName>
        <fullName evidence="7">Thymidine diphospho-4-keto-rhamnose 3,5-epimerase</fullName>
    </alternativeName>
</protein>
<comment type="pathway">
    <text evidence="7">Carbohydrate biosynthesis; dTDP-L-rhamnose biosynthesis.</text>
</comment>
<evidence type="ECO:0000256" key="4">
    <source>
        <dbReference type="ARBA" id="ARBA00019595"/>
    </source>
</evidence>
<evidence type="ECO:0000256" key="6">
    <source>
        <dbReference type="PIRSR" id="PIRSR600888-3"/>
    </source>
</evidence>
<dbReference type="InterPro" id="IPR000888">
    <property type="entry name" value="RmlC-like"/>
</dbReference>
<sequence>MNVDCLDIPDVKVVAPARFSDERGFFSEAYNERSFAAAGVDARFVQDNHSYSASVGTVRGLHFQSPPYAQAKLVRVAVGRIFDVAVDIRRGSPTFGHSVAVELSADTGNQLFIPAGFLHAFMTLEPDTHVLYKVDAFYSREHDGSVRFDDPDLAIDWPLPAEEAVLSKKDAAAPSWAEFESPFQYER</sequence>
<evidence type="ECO:0000256" key="3">
    <source>
        <dbReference type="ARBA" id="ARBA00012098"/>
    </source>
</evidence>
<accession>A0A2U2BYC3</accession>
<evidence type="ECO:0000256" key="1">
    <source>
        <dbReference type="ARBA" id="ARBA00001298"/>
    </source>
</evidence>
<dbReference type="PANTHER" id="PTHR21047:SF2">
    <property type="entry name" value="THYMIDINE DIPHOSPHO-4-KETO-RHAMNOSE 3,5-EPIMERASE"/>
    <property type="match status" value="1"/>
</dbReference>
<comment type="similarity">
    <text evidence="7">Belongs to the dTDP-4-dehydrorhamnose 3,5-epimerase family.</text>
</comment>
<dbReference type="InterPro" id="IPR014710">
    <property type="entry name" value="RmlC-like_jellyroll"/>
</dbReference>
<comment type="catalytic activity">
    <reaction evidence="1 7">
        <text>dTDP-4-dehydro-6-deoxy-alpha-D-glucose = dTDP-4-dehydro-beta-L-rhamnose</text>
        <dbReference type="Rhea" id="RHEA:16969"/>
        <dbReference type="ChEBI" id="CHEBI:57649"/>
        <dbReference type="ChEBI" id="CHEBI:62830"/>
        <dbReference type="EC" id="5.1.3.13"/>
    </reaction>
</comment>
<organism evidence="8 9">
    <name type="scientific">Marinicauda salina</name>
    <dbReference type="NCBI Taxonomy" id="2135793"/>
    <lineage>
        <taxon>Bacteria</taxon>
        <taxon>Pseudomonadati</taxon>
        <taxon>Pseudomonadota</taxon>
        <taxon>Alphaproteobacteria</taxon>
        <taxon>Maricaulales</taxon>
        <taxon>Maricaulaceae</taxon>
        <taxon>Marinicauda</taxon>
    </lineage>
</organism>
<dbReference type="EC" id="5.1.3.13" evidence="3 7"/>
<name>A0A2U2BYC3_9PROT</name>
<feature type="site" description="Participates in a stacking interaction with the thymidine ring of dTDP-4-oxo-6-deoxyglucose" evidence="6">
    <location>
        <position position="138"/>
    </location>
</feature>
<comment type="caution">
    <text evidence="8">The sequence shown here is derived from an EMBL/GenBank/DDBJ whole genome shotgun (WGS) entry which is preliminary data.</text>
</comment>
<dbReference type="Proteomes" id="UP000245168">
    <property type="component" value="Unassembled WGS sequence"/>
</dbReference>
<feature type="active site" description="Proton donor" evidence="5">
    <location>
        <position position="132"/>
    </location>
</feature>
<feature type="active site" description="Proton acceptor" evidence="5">
    <location>
        <position position="62"/>
    </location>
</feature>
<dbReference type="AlphaFoldDB" id="A0A2U2BYC3"/>
<gene>
    <name evidence="8" type="primary">rfbC</name>
    <name evidence="8" type="ORF">DDZ18_03675</name>
</gene>
<keyword evidence="7" id="KW-0413">Isomerase</keyword>
<keyword evidence="9" id="KW-1185">Reference proteome</keyword>
<comment type="function">
    <text evidence="2 7">Catalyzes the epimerization of the C3' and C5'positions of dTDP-6-deoxy-D-xylo-4-hexulose, forming dTDP-6-deoxy-L-lyxo-4-hexulose.</text>
</comment>
<dbReference type="Gene3D" id="2.60.120.10">
    <property type="entry name" value="Jelly Rolls"/>
    <property type="match status" value="1"/>
</dbReference>
<dbReference type="OrthoDB" id="9800680at2"/>